<dbReference type="InterPro" id="IPR007869">
    <property type="entry name" value="Homing_endonuc_PI-Sce"/>
</dbReference>
<organism evidence="4">
    <name type="scientific">viral metagenome</name>
    <dbReference type="NCBI Taxonomy" id="1070528"/>
    <lineage>
        <taxon>unclassified sequences</taxon>
        <taxon>metagenomes</taxon>
        <taxon>organismal metagenomes</taxon>
    </lineage>
</organism>
<dbReference type="GO" id="GO:0004520">
    <property type="term" value="F:DNA endonuclease activity"/>
    <property type="evidence" value="ECO:0007669"/>
    <property type="project" value="TreeGrafter"/>
</dbReference>
<keyword evidence="2" id="KW-0175">Coiled coil</keyword>
<feature type="coiled-coil region" evidence="2">
    <location>
        <begin position="1146"/>
        <end position="1176"/>
    </location>
</feature>
<dbReference type="PROSITE" id="PS50819">
    <property type="entry name" value="INTEIN_ENDONUCLEASE"/>
    <property type="match status" value="1"/>
</dbReference>
<dbReference type="PANTHER" id="PTHR45766:SF5">
    <property type="entry name" value="SNF2 DOMAIN-CONTAINING PROTEIN _ HELICASE DOMAIN-CONTAINING PROTEIN _ HNH ENDONUCLEASE DOMAIN-CONTAINING PROTEIN"/>
    <property type="match status" value="1"/>
</dbReference>
<dbReference type="Gene3D" id="3.10.28.10">
    <property type="entry name" value="Homing endonucleases"/>
    <property type="match status" value="1"/>
</dbReference>
<feature type="domain" description="DOD-type homing endonuclease" evidence="3">
    <location>
        <begin position="468"/>
        <end position="594"/>
    </location>
</feature>
<evidence type="ECO:0000256" key="1">
    <source>
        <dbReference type="ARBA" id="ARBA00022801"/>
    </source>
</evidence>
<dbReference type="GO" id="GO:0016787">
    <property type="term" value="F:hydrolase activity"/>
    <property type="evidence" value="ECO:0007669"/>
    <property type="project" value="UniProtKB-KW"/>
</dbReference>
<reference evidence="4" key="1">
    <citation type="journal article" date="2020" name="Nature">
        <title>Giant virus diversity and host interactions through global metagenomics.</title>
        <authorList>
            <person name="Schulz F."/>
            <person name="Roux S."/>
            <person name="Paez-Espino D."/>
            <person name="Jungbluth S."/>
            <person name="Walsh D.A."/>
            <person name="Denef V.J."/>
            <person name="McMahon K.D."/>
            <person name="Konstantinidis K.T."/>
            <person name="Eloe-Fadrosh E.A."/>
            <person name="Kyrpides N.C."/>
            <person name="Woyke T."/>
        </authorList>
    </citation>
    <scope>NUCLEOTIDE SEQUENCE</scope>
    <source>
        <strain evidence="4">GVMAG-M-3300023174-182</strain>
    </source>
</reference>
<dbReference type="PROSITE" id="PS00690">
    <property type="entry name" value="DEAH_ATP_HELICASE"/>
    <property type="match status" value="1"/>
</dbReference>
<dbReference type="InterPro" id="IPR002464">
    <property type="entry name" value="DNA/RNA_helicase_DEAH_CS"/>
</dbReference>
<dbReference type="GO" id="GO:0006281">
    <property type="term" value="P:DNA repair"/>
    <property type="evidence" value="ECO:0007669"/>
    <property type="project" value="TreeGrafter"/>
</dbReference>
<dbReference type="GO" id="GO:0031297">
    <property type="term" value="P:replication fork processing"/>
    <property type="evidence" value="ECO:0007669"/>
    <property type="project" value="TreeGrafter"/>
</dbReference>
<dbReference type="InterPro" id="IPR036844">
    <property type="entry name" value="Hint_dom_sf"/>
</dbReference>
<dbReference type="Pfam" id="PF00271">
    <property type="entry name" value="Helicase_C"/>
    <property type="match status" value="1"/>
</dbReference>
<proteinExistence type="predicted"/>
<dbReference type="SUPFAM" id="SSF52540">
    <property type="entry name" value="P-loop containing nucleoside triphosphate hydrolases"/>
    <property type="match status" value="2"/>
</dbReference>
<dbReference type="InterPro" id="IPR027417">
    <property type="entry name" value="P-loop_NTPase"/>
</dbReference>
<name>A0A6C0DIQ3_9ZZZZ</name>
<dbReference type="InterPro" id="IPR001650">
    <property type="entry name" value="Helicase_C-like"/>
</dbReference>
<dbReference type="InterPro" id="IPR007868">
    <property type="entry name" value="Hom_end_hint"/>
</dbReference>
<dbReference type="InterPro" id="IPR027434">
    <property type="entry name" value="Homing_endonucl"/>
</dbReference>
<dbReference type="Gene3D" id="2.170.16.10">
    <property type="entry name" value="Hedgehog/Intein (Hint) domain"/>
    <property type="match status" value="1"/>
</dbReference>
<evidence type="ECO:0000259" key="3">
    <source>
        <dbReference type="PROSITE" id="PS50819"/>
    </source>
</evidence>
<accession>A0A6C0DIQ3</accession>
<protein>
    <recommendedName>
        <fullName evidence="3">DOD-type homing endonuclease domain-containing protein</fullName>
    </recommendedName>
</protein>
<sequence>MNPLDILKQKLMIKPSINEEEPVIVAIRGELKLDKIPIEKEEGEISEDLGPIELKIVDETNQGYDRTKLFKKMVDNKVSRVKVRGPPLVPETVEPITPIIVEKIEAPKKATKLVKKKLVILEDNFEKVAQIGPDNFEKVAQNEPDNFEKVAQNEPDNFEKVAQNEPIIPTEKKALRKTPKVEKGIAVLGPENMVEIGNTPISDRLAKKAPPVIINVSSYYMNNRELFVNFINSLFEPYKKELESMKANISCDDIGKDSGDFSLLTHQKIVRDYINLFTPYRGLLLYHGLGAGKCMRKGTPIIMSNGEIKLIENIQVGDLLMGDDSTPRTVTSLARGRDKMYDISPVKGEKYTVNQEHILCLRASGFPKFSCNNHKSNTNYNIQWLENNEFLSKTFTFNPNDLKNKEEMKQQATIFFENIQSNSKTNDNVYEIAVKDYLHLSDKKKGFLKGYRVAIDFPEKELPLDPYMIGYWLGDGHSNHSTITSQDSTVVYYFAKNVSKYNLIFDYKSNYHYSIKGVNSEKNFFLTTLKDLNLLNNKHIPMIYKCNSRENRLKLLAGLIDSDGCLCNNGGFEFTQKNEAMMNDVIYLARSLGFSCYKACKKTSWTHNGVKNYGTAWRININGKGLENVPTLIPRKQSSSRQQIKDVLVTGISVEYVGEDDYYGFTLDGNCRYLIGDFTVTHNTCSSIAIAEGMKDTKKIIIMLPASLRTNYMEELKRCGDFLYKKNQYWEFVSTEKHPEALQTLSAILNLSQEYIQKRKGAWFINIKKPSNYEQLNSVDKKSLDEQLNEMIMNKYTFINYNGLRIKRLEELTSGFTKNLFDNSVIIIDEAHNLISRIVNKIKKEKAIPENEKGEKEYSPKFLSIKLYEYLMSAKNARIVMLTGTPIINYPNEFGILFNILRGYIKTWNIPLNVKSSKKIDKNTLNEMLLGEKSLDYLDYSPSSKILTITRNPFGFKNKIKSSSGYQGVSNVKKDENRNNIFDSDFISDDDFERRIIGILRKNDIEVLSDGIKIKNMKALPDDFDIFENQYIDSVTKQLKNIDSLKRRIIGLSSYFKSAQESLLPVFNKKLSVDYHIVRIPMSDFQFKIYESARKEERKLEKSSKKPQKLDDLYKEATSTYRIFSRLYCNFVMPERPMPNGKRKQVSNDESNAAAIEDLLKQAQKEESNVDVNNENEGEEEGDQILDKLGGVTYKEQIDAAIQNIKEHSDDYLTVEALTRFSPKFLHILENIKDPEYIGLHLVYSQFRTLEGIGLFSLVLEKNGFARFKLKKNALDIWQIDIPDEDMGKPTYALYTGTESTEEKEIIRRIYNGEWDYIPTNLSSELKKIANNNNMGEIIKVLMITSSGSEGINLRNTRYVHIMEPYWHPVRTEQVIGRARRICSHKNLPRELQTVEVFVYLMTFSADQLKSDDAIELKRKDLSKGEPKVPVTSDQLLYEISEIKANLSSQLTEAIKESAFDCYIYSNGKCMNFGDPNNTKFSYVPDYTNQQNDITVRANKKKIEWEGKPIKIKGEEYVYRRMSNTLLNIYDKTSYLEALKNPDVNPVQIGKLEINDRGEQVFKQLIT</sequence>
<evidence type="ECO:0000256" key="2">
    <source>
        <dbReference type="SAM" id="Coils"/>
    </source>
</evidence>
<dbReference type="EMBL" id="MN739616">
    <property type="protein sequence ID" value="QHT16144.1"/>
    <property type="molecule type" value="Genomic_DNA"/>
</dbReference>
<dbReference type="SUPFAM" id="SSF55608">
    <property type="entry name" value="Homing endonucleases"/>
    <property type="match status" value="1"/>
</dbReference>
<evidence type="ECO:0000313" key="4">
    <source>
        <dbReference type="EMBL" id="QHT16144.1"/>
    </source>
</evidence>
<dbReference type="Pfam" id="PF05203">
    <property type="entry name" value="Hom_end_hint"/>
    <property type="match status" value="1"/>
</dbReference>
<dbReference type="Gene3D" id="3.40.50.300">
    <property type="entry name" value="P-loop containing nucleotide triphosphate hydrolases"/>
    <property type="match status" value="2"/>
</dbReference>
<dbReference type="GO" id="GO:0030908">
    <property type="term" value="P:protein splicing"/>
    <property type="evidence" value="ECO:0007669"/>
    <property type="project" value="InterPro"/>
</dbReference>
<dbReference type="InterPro" id="IPR004042">
    <property type="entry name" value="Intein_endonuc_central"/>
</dbReference>
<dbReference type="GO" id="GO:0003677">
    <property type="term" value="F:DNA binding"/>
    <property type="evidence" value="ECO:0007669"/>
    <property type="project" value="InterPro"/>
</dbReference>
<keyword evidence="1" id="KW-0378">Hydrolase</keyword>
<dbReference type="PANTHER" id="PTHR45766">
    <property type="entry name" value="DNA ANNEALING HELICASE AND ENDONUCLEASE ZRANB3 FAMILY MEMBER"/>
    <property type="match status" value="1"/>
</dbReference>
<dbReference type="SUPFAM" id="SSF51294">
    <property type="entry name" value="Hedgehog/intein (Hint) domain"/>
    <property type="match status" value="1"/>
</dbReference>
<dbReference type="Pfam" id="PF05204">
    <property type="entry name" value="Hom_end"/>
    <property type="match status" value="1"/>
</dbReference>
<dbReference type="GO" id="GO:0043596">
    <property type="term" value="C:nuclear replication fork"/>
    <property type="evidence" value="ECO:0007669"/>
    <property type="project" value="TreeGrafter"/>
</dbReference>